<feature type="non-terminal residue" evidence="2">
    <location>
        <position position="1"/>
    </location>
</feature>
<accession>X0WW67</accession>
<dbReference type="InterPro" id="IPR037165">
    <property type="entry name" value="AldOxase/xan_DH_Mopterin-bd_sf"/>
</dbReference>
<dbReference type="SUPFAM" id="SSF56003">
    <property type="entry name" value="Molybdenum cofactor-binding domain"/>
    <property type="match status" value="1"/>
</dbReference>
<dbReference type="InterPro" id="IPR046867">
    <property type="entry name" value="AldOxase/xan_DH_MoCoBD2"/>
</dbReference>
<comment type="caution">
    <text evidence="2">The sequence shown here is derived from an EMBL/GenBank/DDBJ whole genome shotgun (WGS) entry which is preliminary data.</text>
</comment>
<gene>
    <name evidence="2" type="ORF">S01H1_52548</name>
</gene>
<dbReference type="Gene3D" id="3.30.365.10">
    <property type="entry name" value="Aldehyde oxidase/xanthine dehydrogenase, molybdopterin binding domain"/>
    <property type="match status" value="2"/>
</dbReference>
<feature type="domain" description="Aldehyde oxidase/xanthine dehydrogenase second molybdopterin binding" evidence="1">
    <location>
        <begin position="14"/>
        <end position="258"/>
    </location>
</feature>
<feature type="non-terminal residue" evidence="2">
    <location>
        <position position="260"/>
    </location>
</feature>
<reference evidence="2" key="1">
    <citation type="journal article" date="2014" name="Front. Microbiol.">
        <title>High frequency of phylogenetically diverse reductive dehalogenase-homologous genes in deep subseafloor sedimentary metagenomes.</title>
        <authorList>
            <person name="Kawai M."/>
            <person name="Futagami T."/>
            <person name="Toyoda A."/>
            <person name="Takaki Y."/>
            <person name="Nishi S."/>
            <person name="Hori S."/>
            <person name="Arai W."/>
            <person name="Tsubouchi T."/>
            <person name="Morono Y."/>
            <person name="Uchiyama I."/>
            <person name="Ito T."/>
            <person name="Fujiyama A."/>
            <person name="Inagaki F."/>
            <person name="Takami H."/>
        </authorList>
    </citation>
    <scope>NUCLEOTIDE SEQUENCE</scope>
    <source>
        <strain evidence="2">Expedition CK06-06</strain>
    </source>
</reference>
<dbReference type="PANTHER" id="PTHR47495">
    <property type="entry name" value="ALDEHYDE DEHYDROGENASE"/>
    <property type="match status" value="1"/>
</dbReference>
<dbReference type="GO" id="GO:0016491">
    <property type="term" value="F:oxidoreductase activity"/>
    <property type="evidence" value="ECO:0007669"/>
    <property type="project" value="InterPro"/>
</dbReference>
<evidence type="ECO:0000313" key="2">
    <source>
        <dbReference type="EMBL" id="GAG16966.1"/>
    </source>
</evidence>
<dbReference type="AlphaFoldDB" id="X0WW67"/>
<dbReference type="InterPro" id="IPR052516">
    <property type="entry name" value="N-heterocyclic_Hydroxylase"/>
</dbReference>
<proteinExistence type="predicted"/>
<dbReference type="PANTHER" id="PTHR47495:SF1">
    <property type="entry name" value="BLL3820 PROTEIN"/>
    <property type="match status" value="1"/>
</dbReference>
<evidence type="ECO:0000259" key="1">
    <source>
        <dbReference type="Pfam" id="PF20256"/>
    </source>
</evidence>
<dbReference type="Pfam" id="PF20256">
    <property type="entry name" value="MoCoBD_2"/>
    <property type="match status" value="1"/>
</dbReference>
<name>X0WW67_9ZZZZ</name>
<protein>
    <recommendedName>
        <fullName evidence="1">Aldehyde oxidase/xanthine dehydrogenase second molybdopterin binding domain-containing protein</fullName>
    </recommendedName>
</protein>
<dbReference type="EMBL" id="BARS01033970">
    <property type="protein sequence ID" value="GAG16966.1"/>
    <property type="molecule type" value="Genomic_DNA"/>
</dbReference>
<organism evidence="2">
    <name type="scientific">marine sediment metagenome</name>
    <dbReference type="NCBI Taxonomy" id="412755"/>
    <lineage>
        <taxon>unclassified sequences</taxon>
        <taxon>metagenomes</taxon>
        <taxon>ecological metagenomes</taxon>
    </lineage>
</organism>
<sequence length="260" mass="27975">DKIEEYIEKRGKLPANHGIGVSAYGFMSGGIFNWFNTPYAFSAAVVRINIDGKADVYTGACDIGQGSNTTLAMICAEELGIKLEDVRMFSGDTGICPPDLGAWGSRQTLMSGNAVKRAAAECKSQIMEFAAAKMGVNIVYDLDIKDGWIHLVDRPERGVSYYDIVKAAIRGKDGVAIMGRGHYTPHRKGMISPAYSFGVQVAEVAVDVETGRYKLVNVTTAHESGTVINPVGIEGQLEGAIMMAGGYGYCEDQPMDEGRI</sequence>